<dbReference type="NCBIfam" id="NF011000">
    <property type="entry name" value="PRK14426.1"/>
    <property type="match status" value="1"/>
</dbReference>
<dbReference type="SUPFAM" id="SSF54975">
    <property type="entry name" value="Acylphosphatase/BLUF domain-like"/>
    <property type="match status" value="1"/>
</dbReference>
<dbReference type="Proteomes" id="UP001058124">
    <property type="component" value="Unassembled WGS sequence"/>
</dbReference>
<dbReference type="PROSITE" id="PS51160">
    <property type="entry name" value="ACYLPHOSPHATASE_3"/>
    <property type="match status" value="1"/>
</dbReference>
<proteinExistence type="inferred from homology"/>
<evidence type="ECO:0000256" key="1">
    <source>
        <dbReference type="ARBA" id="ARBA00005614"/>
    </source>
</evidence>
<dbReference type="HAMAP" id="MF_01450">
    <property type="entry name" value="Acylphosphatase_entero"/>
    <property type="match status" value="1"/>
</dbReference>
<keyword evidence="4 7" id="KW-0378">Hydrolase</keyword>
<evidence type="ECO:0000313" key="11">
    <source>
        <dbReference type="EMBL" id="GKX57547.1"/>
    </source>
</evidence>
<reference evidence="11" key="1">
    <citation type="submission" date="2022-06" db="EMBL/GenBank/DDBJ databases">
        <title>Draft genome sequences of Leminorella grimontii str. JCM5902.</title>
        <authorList>
            <person name="Wakabayashi Y."/>
            <person name="Kojima K."/>
        </authorList>
    </citation>
    <scope>NUCLEOTIDE SEQUENCE</scope>
    <source>
        <strain evidence="11">JCM 5902</strain>
    </source>
</reference>
<comment type="catalytic activity">
    <reaction evidence="6 7 8">
        <text>an acyl phosphate + H2O = a carboxylate + phosphate + H(+)</text>
        <dbReference type="Rhea" id="RHEA:14965"/>
        <dbReference type="ChEBI" id="CHEBI:15377"/>
        <dbReference type="ChEBI" id="CHEBI:15378"/>
        <dbReference type="ChEBI" id="CHEBI:29067"/>
        <dbReference type="ChEBI" id="CHEBI:43474"/>
        <dbReference type="ChEBI" id="CHEBI:59918"/>
        <dbReference type="EC" id="3.6.1.7"/>
    </reaction>
</comment>
<dbReference type="EMBL" id="BRLH01000018">
    <property type="protein sequence ID" value="GKX57547.1"/>
    <property type="molecule type" value="Genomic_DNA"/>
</dbReference>
<dbReference type="PANTHER" id="PTHR47268:SF4">
    <property type="entry name" value="ACYLPHOSPHATASE"/>
    <property type="match status" value="1"/>
</dbReference>
<evidence type="ECO:0000256" key="7">
    <source>
        <dbReference type="HAMAP-Rule" id="MF_01450"/>
    </source>
</evidence>
<feature type="active site" evidence="7 8">
    <location>
        <position position="37"/>
    </location>
</feature>
<dbReference type="NCBIfam" id="NF011022">
    <property type="entry name" value="PRK14451.1"/>
    <property type="match status" value="1"/>
</dbReference>
<evidence type="ECO:0000256" key="3">
    <source>
        <dbReference type="ARBA" id="ARBA00015991"/>
    </source>
</evidence>
<dbReference type="PROSITE" id="PS00150">
    <property type="entry name" value="ACYLPHOSPHATASE_1"/>
    <property type="match status" value="1"/>
</dbReference>
<evidence type="ECO:0000313" key="12">
    <source>
        <dbReference type="Proteomes" id="UP001058124"/>
    </source>
</evidence>
<dbReference type="Gene3D" id="3.30.70.100">
    <property type="match status" value="1"/>
</dbReference>
<dbReference type="InterPro" id="IPR028627">
    <property type="entry name" value="Acylphosphatase_bac"/>
</dbReference>
<dbReference type="EC" id="3.6.1.7" evidence="2 7"/>
<organism evidence="11 12">
    <name type="scientific">Leminorella grimontii</name>
    <dbReference type="NCBI Taxonomy" id="82981"/>
    <lineage>
        <taxon>Bacteria</taxon>
        <taxon>Pseudomonadati</taxon>
        <taxon>Pseudomonadota</taxon>
        <taxon>Gammaproteobacteria</taxon>
        <taxon>Enterobacterales</taxon>
        <taxon>Budviciaceae</taxon>
        <taxon>Leminorella</taxon>
    </lineage>
</organism>
<dbReference type="InterPro" id="IPR036046">
    <property type="entry name" value="Acylphosphatase-like_dom_sf"/>
</dbReference>
<evidence type="ECO:0000256" key="9">
    <source>
        <dbReference type="RuleBase" id="RU004168"/>
    </source>
</evidence>
<accession>A0AAV5N6X2</accession>
<gene>
    <name evidence="11" type="ORF">SOASR030_36590</name>
</gene>
<dbReference type="PANTHER" id="PTHR47268">
    <property type="entry name" value="ACYLPHOSPHATASE"/>
    <property type="match status" value="1"/>
</dbReference>
<protein>
    <recommendedName>
        <fullName evidence="3 7">Acylphosphatase</fullName>
        <ecNumber evidence="2 7">3.6.1.7</ecNumber>
    </recommendedName>
    <alternativeName>
        <fullName evidence="5 7">Acylphosphate phosphohydrolase</fullName>
    </alternativeName>
</protein>
<evidence type="ECO:0000256" key="6">
    <source>
        <dbReference type="ARBA" id="ARBA00047645"/>
    </source>
</evidence>
<name>A0AAV5N6X2_9GAMM</name>
<comment type="caution">
    <text evidence="11">The sequence shown here is derived from an EMBL/GenBank/DDBJ whole genome shotgun (WGS) entry which is preliminary data.</text>
</comment>
<evidence type="ECO:0000256" key="5">
    <source>
        <dbReference type="ARBA" id="ARBA00032904"/>
    </source>
</evidence>
<dbReference type="Pfam" id="PF00708">
    <property type="entry name" value="Acylphosphatase"/>
    <property type="match status" value="1"/>
</dbReference>
<keyword evidence="12" id="KW-1185">Reference proteome</keyword>
<feature type="active site" evidence="7 8">
    <location>
        <position position="19"/>
    </location>
</feature>
<feature type="domain" description="Acylphosphatase-like" evidence="10">
    <location>
        <begin position="4"/>
        <end position="90"/>
    </location>
</feature>
<comment type="similarity">
    <text evidence="1 7 9">Belongs to the acylphosphatase family.</text>
</comment>
<dbReference type="GO" id="GO:0003998">
    <property type="term" value="F:acylphosphatase activity"/>
    <property type="evidence" value="ECO:0007669"/>
    <property type="project" value="UniProtKB-UniRule"/>
</dbReference>
<evidence type="ECO:0000259" key="10">
    <source>
        <dbReference type="PROSITE" id="PS51160"/>
    </source>
</evidence>
<evidence type="ECO:0000256" key="2">
    <source>
        <dbReference type="ARBA" id="ARBA00012150"/>
    </source>
</evidence>
<evidence type="ECO:0000256" key="4">
    <source>
        <dbReference type="ARBA" id="ARBA00022801"/>
    </source>
</evidence>
<dbReference type="RefSeq" id="WP_036024375.1">
    <property type="nucleotide sequence ID" value="NZ_BRLH01000018.1"/>
</dbReference>
<sequence>MNVCYVAYVSGVVQGVGFRYFTQRQAQALGVNGYAYNMDDGRVEVMACGEQAQVEKLLAWLKVGPRSAKVERVLTEPRPYRDCASFSIRY</sequence>
<dbReference type="InterPro" id="IPR020456">
    <property type="entry name" value="Acylphosphatase"/>
</dbReference>
<evidence type="ECO:0000256" key="8">
    <source>
        <dbReference type="PROSITE-ProRule" id="PRU00520"/>
    </source>
</evidence>
<dbReference type="AlphaFoldDB" id="A0AAV5N6X2"/>
<dbReference type="InterPro" id="IPR017968">
    <property type="entry name" value="Acylphosphatase_CS"/>
</dbReference>
<dbReference type="InterPro" id="IPR001792">
    <property type="entry name" value="Acylphosphatase-like_dom"/>
</dbReference>